<name>A0ABV4UAW1_9BACT</name>
<evidence type="ECO:0008006" key="4">
    <source>
        <dbReference type="Google" id="ProtNLM"/>
    </source>
</evidence>
<reference evidence="2 3" key="1">
    <citation type="submission" date="2024-08" db="EMBL/GenBank/DDBJ databases">
        <title>Whole-genome sequencing of halo(alkali)philic microorganisms from hypersaline lakes.</title>
        <authorList>
            <person name="Sorokin D.Y."/>
            <person name="Merkel A.Y."/>
            <person name="Messina E."/>
            <person name="Yakimov M."/>
        </authorList>
    </citation>
    <scope>NUCLEOTIDE SEQUENCE [LARGE SCALE GENOMIC DNA]</scope>
    <source>
        <strain evidence="2 3">AB-hyl4</strain>
    </source>
</reference>
<evidence type="ECO:0000313" key="3">
    <source>
        <dbReference type="Proteomes" id="UP001575105"/>
    </source>
</evidence>
<gene>
    <name evidence="2" type="ORF">ACERK3_18300</name>
</gene>
<comment type="caution">
    <text evidence="2">The sequence shown here is derived from an EMBL/GenBank/DDBJ whole genome shotgun (WGS) entry which is preliminary data.</text>
</comment>
<organism evidence="2 3">
    <name type="scientific">Natronomicrosphaera hydrolytica</name>
    <dbReference type="NCBI Taxonomy" id="3242702"/>
    <lineage>
        <taxon>Bacteria</taxon>
        <taxon>Pseudomonadati</taxon>
        <taxon>Planctomycetota</taxon>
        <taxon>Phycisphaerae</taxon>
        <taxon>Phycisphaerales</taxon>
        <taxon>Phycisphaeraceae</taxon>
        <taxon>Natronomicrosphaera</taxon>
    </lineage>
</organism>
<proteinExistence type="predicted"/>
<sequence>MRNRPNPFRAGLAAAVIGATAVAPALADHDTGEQVMYGFDRESGKLVRHVLGSSGSHDVGHVLSTDNSLLTGIDGAAYVPGFQNIFAFWTDPQSHVGRFVYVDIHSAEATLAEERVEGGRVTGAVAVKEGGKNVLYAVQLAETTPPKPISGEIRLNPNNSDQMQFDLVQIDENGNFVRAWSRDDLLNARQGDVDNNGTLISGYAANFRIRPIGQGGQRDIQLGDETITLLNSNTYTFTSGDHSPMKIRVYNSRSGHSGSNNLNMGHWYLAIEGGQAIQGEEAEVVTPRRLVRVMHQDTVEINQVTGEAFDMPAGTAVELFPLSRDYDGLASTDGQQFYATSENRLYRIDRANETETLVASLTLANIYGLEFIGNDLVGFEINNNRFGTFNFGSNQFDALKSVAGMNKFGAIVFCDYDKDPNATRAQFVSYD</sequence>
<feature type="chain" id="PRO_5046240151" description="Phytase-like domain-containing protein" evidence="1">
    <location>
        <begin position="28"/>
        <end position="431"/>
    </location>
</feature>
<dbReference type="EMBL" id="JBGUBD010000017">
    <property type="protein sequence ID" value="MFA9480228.1"/>
    <property type="molecule type" value="Genomic_DNA"/>
</dbReference>
<dbReference type="Proteomes" id="UP001575105">
    <property type="component" value="Unassembled WGS sequence"/>
</dbReference>
<accession>A0ABV4UAW1</accession>
<protein>
    <recommendedName>
        <fullName evidence="4">Phytase-like domain-containing protein</fullName>
    </recommendedName>
</protein>
<keyword evidence="1" id="KW-0732">Signal</keyword>
<dbReference type="RefSeq" id="WP_425347152.1">
    <property type="nucleotide sequence ID" value="NZ_JBGUBD010000017.1"/>
</dbReference>
<keyword evidence="3" id="KW-1185">Reference proteome</keyword>
<evidence type="ECO:0000313" key="2">
    <source>
        <dbReference type="EMBL" id="MFA9480228.1"/>
    </source>
</evidence>
<feature type="signal peptide" evidence="1">
    <location>
        <begin position="1"/>
        <end position="27"/>
    </location>
</feature>
<evidence type="ECO:0000256" key="1">
    <source>
        <dbReference type="SAM" id="SignalP"/>
    </source>
</evidence>